<dbReference type="Pfam" id="PF09280">
    <property type="entry name" value="XPC-binding"/>
    <property type="match status" value="1"/>
</dbReference>
<dbReference type="Gene3D" id="3.10.20.90">
    <property type="entry name" value="Phosphatidylinositol 3-kinase Catalytic Subunit, Chain A, domain 1"/>
    <property type="match status" value="1"/>
</dbReference>
<feature type="domain" description="UBA" evidence="7">
    <location>
        <begin position="326"/>
        <end position="369"/>
    </location>
</feature>
<dbReference type="Gene3D" id="1.10.8.10">
    <property type="entry name" value="DNA helicase RuvA subunit, C-terminal domain"/>
    <property type="match status" value="2"/>
</dbReference>
<dbReference type="SUPFAM" id="SSF101238">
    <property type="entry name" value="XPC-binding domain"/>
    <property type="match status" value="1"/>
</dbReference>
<dbReference type="GO" id="GO:0043161">
    <property type="term" value="P:proteasome-mediated ubiquitin-dependent protein catabolic process"/>
    <property type="evidence" value="ECO:0007669"/>
    <property type="project" value="UniProtKB-UniRule"/>
</dbReference>
<evidence type="ECO:0000259" key="8">
    <source>
        <dbReference type="PROSITE" id="PS50053"/>
    </source>
</evidence>
<sequence>MLELNFKTVSGQTFKLSFEEDAKVEDVKAKIEETQGADFPAASLNVIYQGKILKNEQTLNDNGVTEAGFVVVMVMKKKAPAEPKPEAAAPPASAAAPAAEPAAAPAAAPAEPAAAPAAEAAPAGAAAPEDAAAGSGLVTGAALEEKIMMIMEMGFEREQVMRAMRAAFNNPERAVEYLMTGIPAGVEAPRAPAAGAAVGAPAAAGAQQQQQQPAAVPDQPFDMFGNVPAGGGAGGGAEQGGPLAVLRNSPQFQALRAMVQQRPELLQPMLAELGKSQPAMLEAINANQEEFLAMINEPVGAEDLEALMAGMAGGEEGDEPMGVEIELTEEEMAAIQRLEGLGFPRNACIEAFLICDKDEALAANYLLENGGDMM</sequence>
<dbReference type="InterPro" id="IPR036353">
    <property type="entry name" value="XPC-bd_sf"/>
</dbReference>
<keyword evidence="3 5" id="KW-0234">DNA repair</keyword>
<gene>
    <name evidence="9" type="ORF">C2E20_3575</name>
</gene>
<comment type="function">
    <text evidence="5">Multiubiquitin chain receptor involved in modulation of proteasomal degradation. Involved in nucleotide excision repair.</text>
</comment>
<dbReference type="InterPro" id="IPR000626">
    <property type="entry name" value="Ubiquitin-like_dom"/>
</dbReference>
<dbReference type="PANTHER" id="PTHR10621">
    <property type="entry name" value="UV EXCISION REPAIR PROTEIN RAD23"/>
    <property type="match status" value="1"/>
</dbReference>
<keyword evidence="5" id="KW-0963">Cytoplasm</keyword>
<dbReference type="CDD" id="cd14281">
    <property type="entry name" value="UBA2_Rad23_like"/>
    <property type="match status" value="1"/>
</dbReference>
<dbReference type="GO" id="GO:0043130">
    <property type="term" value="F:ubiquitin binding"/>
    <property type="evidence" value="ECO:0007669"/>
    <property type="project" value="UniProtKB-UniRule"/>
</dbReference>
<comment type="similarity">
    <text evidence="5">Belongs to the RAD23 family.</text>
</comment>
<keyword evidence="2 5" id="KW-0227">DNA damage</keyword>
<evidence type="ECO:0000313" key="9">
    <source>
        <dbReference type="EMBL" id="PSC73075.1"/>
    </source>
</evidence>
<keyword evidence="1" id="KW-0677">Repeat</keyword>
<comment type="subcellular location">
    <subcellularLocation>
        <location evidence="5">Nucleus</location>
    </subcellularLocation>
    <subcellularLocation>
        <location evidence="5">Cytoplasm</location>
    </subcellularLocation>
</comment>
<dbReference type="FunFam" id="1.10.10.540:FF:000001">
    <property type="entry name" value="UV excision repair protein RAD23 B"/>
    <property type="match status" value="1"/>
</dbReference>
<dbReference type="SMART" id="SM00213">
    <property type="entry name" value="UBQ"/>
    <property type="match status" value="1"/>
</dbReference>
<feature type="domain" description="UBA" evidence="7">
    <location>
        <begin position="142"/>
        <end position="181"/>
    </location>
</feature>
<dbReference type="PROSITE" id="PS50030">
    <property type="entry name" value="UBA"/>
    <property type="match status" value="2"/>
</dbReference>
<name>A0A2P6VG66_9CHLO</name>
<dbReference type="InterPro" id="IPR015940">
    <property type="entry name" value="UBA"/>
</dbReference>
<dbReference type="Proteomes" id="UP000239649">
    <property type="component" value="Unassembled WGS sequence"/>
</dbReference>
<dbReference type="PANTHER" id="PTHR10621:SF0">
    <property type="entry name" value="UV EXCISION REPAIR PROTEIN RAD23"/>
    <property type="match status" value="1"/>
</dbReference>
<keyword evidence="10" id="KW-1185">Reference proteome</keyword>
<dbReference type="GO" id="GO:0005829">
    <property type="term" value="C:cytosol"/>
    <property type="evidence" value="ECO:0007669"/>
    <property type="project" value="TreeGrafter"/>
</dbReference>
<dbReference type="GO" id="GO:0005654">
    <property type="term" value="C:nucleoplasm"/>
    <property type="evidence" value="ECO:0007669"/>
    <property type="project" value="TreeGrafter"/>
</dbReference>
<dbReference type="SUPFAM" id="SSF46934">
    <property type="entry name" value="UBA-like"/>
    <property type="match status" value="2"/>
</dbReference>
<feature type="domain" description="Ubiquitin-like" evidence="8">
    <location>
        <begin position="2"/>
        <end position="79"/>
    </location>
</feature>
<organism evidence="9 10">
    <name type="scientific">Micractinium conductrix</name>
    <dbReference type="NCBI Taxonomy" id="554055"/>
    <lineage>
        <taxon>Eukaryota</taxon>
        <taxon>Viridiplantae</taxon>
        <taxon>Chlorophyta</taxon>
        <taxon>core chlorophytes</taxon>
        <taxon>Trebouxiophyceae</taxon>
        <taxon>Chlorellales</taxon>
        <taxon>Chlorellaceae</taxon>
        <taxon>Chlorella clade</taxon>
        <taxon>Micractinium</taxon>
    </lineage>
</organism>
<accession>A0A2P6VG66</accession>
<protein>
    <recommendedName>
        <fullName evidence="5">Ubiquitin receptor RAD23</fullName>
    </recommendedName>
    <alternativeName>
        <fullName evidence="5">DNA repair protein RAD23</fullName>
    </alternativeName>
</protein>
<dbReference type="EMBL" id="LHPF02000008">
    <property type="protein sequence ID" value="PSC73075.1"/>
    <property type="molecule type" value="Genomic_DNA"/>
</dbReference>
<dbReference type="OrthoDB" id="419317at2759"/>
<dbReference type="PRINTS" id="PR01839">
    <property type="entry name" value="RAD23PROTEIN"/>
</dbReference>
<dbReference type="PROSITE" id="PS50053">
    <property type="entry name" value="UBIQUITIN_2"/>
    <property type="match status" value="1"/>
</dbReference>
<reference evidence="9 10" key="1">
    <citation type="journal article" date="2018" name="Plant J.">
        <title>Genome sequences of Chlorella sorokiniana UTEX 1602 and Micractinium conductrix SAG 241.80: implications to maltose excretion by a green alga.</title>
        <authorList>
            <person name="Arriola M.B."/>
            <person name="Velmurugan N."/>
            <person name="Zhang Y."/>
            <person name="Plunkett M.H."/>
            <person name="Hondzo H."/>
            <person name="Barney B.M."/>
        </authorList>
    </citation>
    <scope>NUCLEOTIDE SEQUENCE [LARGE SCALE GENOMIC DNA]</scope>
    <source>
        <strain evidence="9 10">SAG 241.80</strain>
    </source>
</reference>
<evidence type="ECO:0000256" key="2">
    <source>
        <dbReference type="ARBA" id="ARBA00022763"/>
    </source>
</evidence>
<evidence type="ECO:0000256" key="4">
    <source>
        <dbReference type="ARBA" id="ARBA00023242"/>
    </source>
</evidence>
<keyword evidence="4 5" id="KW-0539">Nucleus</keyword>
<dbReference type="CDD" id="cd01805">
    <property type="entry name" value="Ubl_Rad23"/>
    <property type="match status" value="1"/>
</dbReference>
<evidence type="ECO:0000256" key="5">
    <source>
        <dbReference type="RuleBase" id="RU367049"/>
    </source>
</evidence>
<dbReference type="FunFam" id="1.10.8.10:FF:000003">
    <property type="entry name" value="UV excision repair protein RAD23 homolog"/>
    <property type="match status" value="1"/>
</dbReference>
<dbReference type="InterPro" id="IPR006636">
    <property type="entry name" value="STI1_HS-bd"/>
</dbReference>
<proteinExistence type="inferred from homology"/>
<dbReference type="SMART" id="SM00165">
    <property type="entry name" value="UBA"/>
    <property type="match status" value="2"/>
</dbReference>
<dbReference type="InterPro" id="IPR004806">
    <property type="entry name" value="Rad23"/>
</dbReference>
<feature type="compositionally biased region" description="Low complexity" evidence="6">
    <location>
        <begin position="86"/>
        <end position="122"/>
    </location>
</feature>
<evidence type="ECO:0000256" key="1">
    <source>
        <dbReference type="ARBA" id="ARBA00022737"/>
    </source>
</evidence>
<dbReference type="STRING" id="554055.A0A2P6VG66"/>
<dbReference type="InterPro" id="IPR015360">
    <property type="entry name" value="XPC-bd"/>
</dbReference>
<dbReference type="NCBIfam" id="TIGR00601">
    <property type="entry name" value="rad23"/>
    <property type="match status" value="1"/>
</dbReference>
<dbReference type="CDD" id="cd14280">
    <property type="entry name" value="UBA1_Rad23_like"/>
    <property type="match status" value="1"/>
</dbReference>
<dbReference type="GO" id="GO:0003684">
    <property type="term" value="F:damaged DNA binding"/>
    <property type="evidence" value="ECO:0007669"/>
    <property type="project" value="UniProtKB-UniRule"/>
</dbReference>
<comment type="caution">
    <text evidence="9">The sequence shown here is derived from an EMBL/GenBank/DDBJ whole genome shotgun (WGS) entry which is preliminary data.</text>
</comment>
<dbReference type="InterPro" id="IPR009060">
    <property type="entry name" value="UBA-like_sf"/>
</dbReference>
<dbReference type="GO" id="GO:0031593">
    <property type="term" value="F:polyubiquitin modification-dependent protein binding"/>
    <property type="evidence" value="ECO:0007669"/>
    <property type="project" value="UniProtKB-UniRule"/>
</dbReference>
<dbReference type="GO" id="GO:0006289">
    <property type="term" value="P:nucleotide-excision repair"/>
    <property type="evidence" value="ECO:0007669"/>
    <property type="project" value="UniProtKB-UniRule"/>
</dbReference>
<dbReference type="Pfam" id="PF00627">
    <property type="entry name" value="UBA"/>
    <property type="match status" value="2"/>
</dbReference>
<dbReference type="Gene3D" id="1.10.10.540">
    <property type="entry name" value="XPC-binding domain"/>
    <property type="match status" value="1"/>
</dbReference>
<dbReference type="GO" id="GO:0070628">
    <property type="term" value="F:proteasome binding"/>
    <property type="evidence" value="ECO:0007669"/>
    <property type="project" value="TreeGrafter"/>
</dbReference>
<evidence type="ECO:0000256" key="6">
    <source>
        <dbReference type="SAM" id="MobiDB-lite"/>
    </source>
</evidence>
<evidence type="ECO:0000259" key="7">
    <source>
        <dbReference type="PROSITE" id="PS50030"/>
    </source>
</evidence>
<dbReference type="SMART" id="SM00727">
    <property type="entry name" value="STI1"/>
    <property type="match status" value="1"/>
</dbReference>
<dbReference type="SUPFAM" id="SSF54236">
    <property type="entry name" value="Ubiquitin-like"/>
    <property type="match status" value="1"/>
</dbReference>
<evidence type="ECO:0000256" key="3">
    <source>
        <dbReference type="ARBA" id="ARBA00023204"/>
    </source>
</evidence>
<evidence type="ECO:0000313" key="10">
    <source>
        <dbReference type="Proteomes" id="UP000239649"/>
    </source>
</evidence>
<dbReference type="AlphaFoldDB" id="A0A2P6VG66"/>
<dbReference type="FunFam" id="1.10.8.10:FF:000002">
    <property type="entry name" value="UV excision repair protein RAD23 homolog"/>
    <property type="match status" value="1"/>
</dbReference>
<dbReference type="InterPro" id="IPR029071">
    <property type="entry name" value="Ubiquitin-like_domsf"/>
</dbReference>
<dbReference type="Pfam" id="PF00240">
    <property type="entry name" value="ubiquitin"/>
    <property type="match status" value="1"/>
</dbReference>
<feature type="region of interest" description="Disordered" evidence="6">
    <location>
        <begin position="83"/>
        <end position="122"/>
    </location>
</feature>